<dbReference type="PANTHER" id="PTHR33908">
    <property type="entry name" value="MANNOSYLTRANSFERASE YKCB-RELATED"/>
    <property type="match status" value="1"/>
</dbReference>
<comment type="subcellular location">
    <subcellularLocation>
        <location evidence="1">Cell membrane</location>
        <topology evidence="1">Multi-pass membrane protein</topology>
    </subcellularLocation>
</comment>
<gene>
    <name evidence="10" type="ORF">ABFZ84_03410</name>
</gene>
<dbReference type="EMBL" id="JBEHZE010000001">
    <property type="protein sequence ID" value="MEX6632586.1"/>
    <property type="molecule type" value="Genomic_DNA"/>
</dbReference>
<evidence type="ECO:0000256" key="1">
    <source>
        <dbReference type="ARBA" id="ARBA00004651"/>
    </source>
</evidence>
<evidence type="ECO:0000256" key="7">
    <source>
        <dbReference type="ARBA" id="ARBA00023136"/>
    </source>
</evidence>
<dbReference type="InterPro" id="IPR003342">
    <property type="entry name" value="ArnT-like_N"/>
</dbReference>
<feature type="transmembrane region" description="Helical" evidence="8">
    <location>
        <begin position="303"/>
        <end position="321"/>
    </location>
</feature>
<evidence type="ECO:0000256" key="3">
    <source>
        <dbReference type="ARBA" id="ARBA00022676"/>
    </source>
</evidence>
<evidence type="ECO:0000256" key="8">
    <source>
        <dbReference type="SAM" id="Phobius"/>
    </source>
</evidence>
<dbReference type="RefSeq" id="WP_369312508.1">
    <property type="nucleotide sequence ID" value="NZ_JBEHZE010000001.1"/>
</dbReference>
<proteinExistence type="predicted"/>
<evidence type="ECO:0000313" key="11">
    <source>
        <dbReference type="Proteomes" id="UP001560685"/>
    </source>
</evidence>
<feature type="transmembrane region" description="Helical" evidence="8">
    <location>
        <begin position="176"/>
        <end position="207"/>
    </location>
</feature>
<keyword evidence="6 8" id="KW-1133">Transmembrane helix</keyword>
<keyword evidence="2" id="KW-1003">Cell membrane</keyword>
<comment type="caution">
    <text evidence="10">The sequence shown here is derived from an EMBL/GenBank/DDBJ whole genome shotgun (WGS) entry which is preliminary data.</text>
</comment>
<reference evidence="10 11" key="1">
    <citation type="submission" date="2024-05" db="EMBL/GenBank/DDBJ databases">
        <title>Three bacterial strains, DH-69, EH-24, and ECK-19 isolated from coastal sediments.</title>
        <authorList>
            <person name="Ye Y.-Q."/>
            <person name="Du Z.-J."/>
        </authorList>
    </citation>
    <scope>NUCLEOTIDE SEQUENCE [LARGE SCALE GENOMIC DNA]</scope>
    <source>
        <strain evidence="10 11">ECK-19</strain>
    </source>
</reference>
<dbReference type="InterPro" id="IPR050297">
    <property type="entry name" value="LipidA_mod_glycosyltrf_83"/>
</dbReference>
<accession>A0ABV3Z1C0</accession>
<evidence type="ECO:0000256" key="6">
    <source>
        <dbReference type="ARBA" id="ARBA00022989"/>
    </source>
</evidence>
<keyword evidence="5 8" id="KW-0812">Transmembrane</keyword>
<feature type="transmembrane region" description="Helical" evidence="8">
    <location>
        <begin position="355"/>
        <end position="377"/>
    </location>
</feature>
<feature type="transmembrane region" description="Helical" evidence="8">
    <location>
        <begin position="146"/>
        <end position="164"/>
    </location>
</feature>
<evidence type="ECO:0000256" key="5">
    <source>
        <dbReference type="ARBA" id="ARBA00022692"/>
    </source>
</evidence>
<feature type="domain" description="ArnT-like N-terminal" evidence="9">
    <location>
        <begin position="41"/>
        <end position="237"/>
    </location>
</feature>
<organism evidence="10 11">
    <name type="scientific">Hyphococcus lacteus</name>
    <dbReference type="NCBI Taxonomy" id="3143536"/>
    <lineage>
        <taxon>Bacteria</taxon>
        <taxon>Pseudomonadati</taxon>
        <taxon>Pseudomonadota</taxon>
        <taxon>Alphaproteobacteria</taxon>
        <taxon>Parvularculales</taxon>
        <taxon>Parvularculaceae</taxon>
        <taxon>Hyphococcus</taxon>
    </lineage>
</organism>
<dbReference type="Proteomes" id="UP001560685">
    <property type="component" value="Unassembled WGS sequence"/>
</dbReference>
<evidence type="ECO:0000259" key="9">
    <source>
        <dbReference type="Pfam" id="PF02366"/>
    </source>
</evidence>
<feature type="transmembrane region" description="Helical" evidence="8">
    <location>
        <begin position="383"/>
        <end position="406"/>
    </location>
</feature>
<feature type="transmembrane region" description="Helical" evidence="8">
    <location>
        <begin position="413"/>
        <end position="436"/>
    </location>
</feature>
<evidence type="ECO:0000256" key="4">
    <source>
        <dbReference type="ARBA" id="ARBA00022679"/>
    </source>
</evidence>
<feature type="transmembrane region" description="Helical" evidence="8">
    <location>
        <begin position="271"/>
        <end position="291"/>
    </location>
</feature>
<evidence type="ECO:0000313" key="10">
    <source>
        <dbReference type="EMBL" id="MEX6632586.1"/>
    </source>
</evidence>
<name>A0ABV3Z1C0_9PROT</name>
<feature type="transmembrane region" description="Helical" evidence="8">
    <location>
        <begin position="327"/>
        <end position="343"/>
    </location>
</feature>
<keyword evidence="4" id="KW-0808">Transferase</keyword>
<feature type="transmembrane region" description="Helical" evidence="8">
    <location>
        <begin position="97"/>
        <end position="115"/>
    </location>
</feature>
<keyword evidence="11" id="KW-1185">Reference proteome</keyword>
<sequence>MNLKLSPSSMRVIVVALFAAATAMAGLWSLPPLDRDEARFAQATTQMLESGDYIAIQFQDRERNKKPAGIYWLQAASVNAFSTVEAREIWAYRIPSMIGIIIAAICTTLAGMKLYDERTGFLAGLFLASAPLVAAEGTIAKTDGVLLALTCLAQLAFLHIYARVQTNQFGSWRWPLAFWIAQGAAILIKGPIAPLVSLLTGVGLLAGPKRFAWIWPMRPIIGTIILLLMIVPWALAIWHATDGRFFTEAIGRDMLGKVGSVQEGHAGLPGYHLLLLSFLFWPAAALIISGVTRTWRERRNWQARFLLAWLIPAWVVFELASTKLPHYVMPLYPALAIMAAHAATKMGTVKWPEKIGALIYCAIGLVAASLVALLPIIFSEAAMTGICFGVSATIALATIFVTMLFWRSKAYQGSIAATALASLYAWTLMTVVLPSLSDLAVSPRISIALELADRHPIHNNTAPVAIAGYSEPSTVFLLGTETALTTPSYAASLLRNGDVSAAIIDRSHDQEFKVALGETNVNTLAVIDGLNYSNGDKVTLTIYVRSPDIR</sequence>
<protein>
    <submittedName>
        <fullName evidence="10">Glycosyltransferase family 39 protein</fullName>
    </submittedName>
</protein>
<evidence type="ECO:0000256" key="2">
    <source>
        <dbReference type="ARBA" id="ARBA00022475"/>
    </source>
</evidence>
<feature type="transmembrane region" description="Helical" evidence="8">
    <location>
        <begin position="121"/>
        <end position="139"/>
    </location>
</feature>
<dbReference type="PANTHER" id="PTHR33908:SF3">
    <property type="entry name" value="UNDECAPRENYL PHOSPHATE-ALPHA-4-AMINO-4-DEOXY-L-ARABINOSE ARABINOSYL TRANSFERASE"/>
    <property type="match status" value="1"/>
</dbReference>
<feature type="transmembrane region" description="Helical" evidence="8">
    <location>
        <begin position="219"/>
        <end position="238"/>
    </location>
</feature>
<keyword evidence="3" id="KW-0328">Glycosyltransferase</keyword>
<keyword evidence="7 8" id="KW-0472">Membrane</keyword>
<dbReference type="Pfam" id="PF02366">
    <property type="entry name" value="PMT"/>
    <property type="match status" value="1"/>
</dbReference>
<feature type="transmembrane region" description="Helical" evidence="8">
    <location>
        <begin position="12"/>
        <end position="30"/>
    </location>
</feature>